<dbReference type="FunFam" id="3.30.750.44:FF:000002">
    <property type="entry name" value="carboxyl-terminal-processing peptidase 2, chloroplastic"/>
    <property type="match status" value="1"/>
</dbReference>
<evidence type="ECO:0000313" key="17">
    <source>
        <dbReference type="Proteomes" id="UP000641646"/>
    </source>
</evidence>
<evidence type="ECO:0000256" key="13">
    <source>
        <dbReference type="RuleBase" id="RU004404"/>
    </source>
</evidence>
<dbReference type="Pfam" id="PF03572">
    <property type="entry name" value="Peptidase_S41"/>
    <property type="match status" value="1"/>
</dbReference>
<comment type="caution">
    <text evidence="16">The sequence shown here is derived from an EMBL/GenBank/DDBJ whole genome shotgun (WGS) entry which is preliminary data.</text>
</comment>
<dbReference type="GO" id="GO:0004252">
    <property type="term" value="F:serine-type endopeptidase activity"/>
    <property type="evidence" value="ECO:0007669"/>
    <property type="project" value="UniProtKB-EC"/>
</dbReference>
<evidence type="ECO:0000256" key="5">
    <source>
        <dbReference type="ARBA" id="ARBA00022801"/>
    </source>
</evidence>
<dbReference type="EMBL" id="JACJPW010000001">
    <property type="protein sequence ID" value="MBD2179596.1"/>
    <property type="molecule type" value="Genomic_DNA"/>
</dbReference>
<dbReference type="RefSeq" id="WP_190460942.1">
    <property type="nucleotide sequence ID" value="NZ_JACJPW010000001.1"/>
</dbReference>
<dbReference type="NCBIfam" id="TIGR00225">
    <property type="entry name" value="prc"/>
    <property type="match status" value="1"/>
</dbReference>
<keyword evidence="4 14" id="KW-0732">Signal</keyword>
<dbReference type="PROSITE" id="PS50106">
    <property type="entry name" value="PDZ"/>
    <property type="match status" value="1"/>
</dbReference>
<dbReference type="InterPro" id="IPR005151">
    <property type="entry name" value="Tail-specific_protease"/>
</dbReference>
<dbReference type="Pfam" id="PF17820">
    <property type="entry name" value="PDZ_6"/>
    <property type="match status" value="1"/>
</dbReference>
<dbReference type="InterPro" id="IPR004447">
    <property type="entry name" value="Peptidase_S41A"/>
</dbReference>
<evidence type="ECO:0000256" key="11">
    <source>
        <dbReference type="ARBA" id="ARBA00069724"/>
    </source>
</evidence>
<dbReference type="InterPro" id="IPR054621">
    <property type="entry name" value="Cterm_S41_CtpA"/>
</dbReference>
<dbReference type="AlphaFoldDB" id="A0A926V964"/>
<comment type="catalytic activity">
    <reaction evidence="8">
        <text>The enzyme shows specific recognition of a C-terminal tripeptide, Xaa-Yaa-Zaa, in which Xaa is preferably Ala or Leu, Yaa is preferably Ala or Tyr, and Zaa is preferably Ala, but then cleaves at a variable distance from the C-terminus. A typical cleavage is -Ala-Ala-|-Arg-Ala-Ala-Lys-Glu-Asn-Tyr-Ala-Leu-Ala-Ala.</text>
        <dbReference type="EC" id="3.4.21.102"/>
    </reaction>
</comment>
<protein>
    <recommendedName>
        <fullName evidence="11">Carboxyl-terminal-processing protease</fullName>
        <ecNumber evidence="10">3.4.21.102</ecNumber>
    </recommendedName>
    <alternativeName>
        <fullName evidence="12">CtpA</fullName>
    </alternativeName>
</protein>
<dbReference type="PANTHER" id="PTHR32060">
    <property type="entry name" value="TAIL-SPECIFIC PROTEASE"/>
    <property type="match status" value="1"/>
</dbReference>
<keyword evidence="17" id="KW-1185">Reference proteome</keyword>
<dbReference type="FunFam" id="3.90.226.10:FF:000023">
    <property type="entry name" value="Carboxyl-terminal processing protease"/>
    <property type="match status" value="1"/>
</dbReference>
<feature type="signal peptide" evidence="14">
    <location>
        <begin position="1"/>
        <end position="29"/>
    </location>
</feature>
<gene>
    <name evidence="16" type="ORF">H6G03_00445</name>
</gene>
<dbReference type="CDD" id="cd07560">
    <property type="entry name" value="Peptidase_S41_CPP"/>
    <property type="match status" value="1"/>
</dbReference>
<dbReference type="InterPro" id="IPR041489">
    <property type="entry name" value="PDZ_6"/>
</dbReference>
<proteinExistence type="inferred from homology"/>
<dbReference type="SUPFAM" id="SSF52096">
    <property type="entry name" value="ClpP/crotonase"/>
    <property type="match status" value="1"/>
</dbReference>
<evidence type="ECO:0000256" key="9">
    <source>
        <dbReference type="ARBA" id="ARBA00053093"/>
    </source>
</evidence>
<sequence>MKKRFFRFGFLLLLSVVFVFGWWTPPASAFTDEQKIIAEVWRIVNQSYVDDTFNHQNWWLVRQKALKQPLKNREEAYAAIGQMLASLADPFTRHLQPDQYRSLQVNTSGELTGVGLQIALDEETGELQVLSPIAGSPAERAGIQPRDRILEIDGLSTKNISLDEAAARMRGPIGTNVTLRIIRDKTEPQEIKLVRDRIALNPVFAELRTQPEGLPFGYIRLNQFNANATQELANAIARLEQEGAEAYILDLRNNPGGLLQSGIEIARLWLDKGTIVYTVNRQGIIGSFDATGSALTKDPLVVLVNRGTASASEILAGALQDNHRAFLVGEKTFGKGLIQSLFDLSDGSGLAVTVAKYETPNHHDINKLGIIPDRVVSWESVSRDLVATEADPQYKAGLDLLIPPAVIADAA</sequence>
<dbReference type="FunFam" id="2.30.42.10:FF:000063">
    <property type="entry name" value="Peptidase, S41 family"/>
    <property type="match status" value="1"/>
</dbReference>
<dbReference type="InterPro" id="IPR029045">
    <property type="entry name" value="ClpP/crotonase-like_dom_sf"/>
</dbReference>
<dbReference type="SMART" id="SM00245">
    <property type="entry name" value="TSPc"/>
    <property type="match status" value="1"/>
</dbReference>
<dbReference type="NCBIfam" id="NF045588">
    <property type="entry name" value="Cterm_S41_CtpA"/>
    <property type="match status" value="1"/>
</dbReference>
<evidence type="ECO:0000256" key="12">
    <source>
        <dbReference type="ARBA" id="ARBA00080563"/>
    </source>
</evidence>
<comment type="similarity">
    <text evidence="2 13">Belongs to the peptidase S41A family.</text>
</comment>
<dbReference type="GO" id="GO:0007165">
    <property type="term" value="P:signal transduction"/>
    <property type="evidence" value="ECO:0007669"/>
    <property type="project" value="TreeGrafter"/>
</dbReference>
<reference evidence="16" key="2">
    <citation type="submission" date="2020-08" db="EMBL/GenBank/DDBJ databases">
        <authorList>
            <person name="Chen M."/>
            <person name="Teng W."/>
            <person name="Zhao L."/>
            <person name="Hu C."/>
            <person name="Zhou Y."/>
            <person name="Han B."/>
            <person name="Song L."/>
            <person name="Shu W."/>
        </authorList>
    </citation>
    <scope>NUCLEOTIDE SEQUENCE</scope>
    <source>
        <strain evidence="16">FACHB-1375</strain>
    </source>
</reference>
<dbReference type="SMART" id="SM00228">
    <property type="entry name" value="PDZ"/>
    <property type="match status" value="1"/>
</dbReference>
<dbReference type="InterPro" id="IPR001478">
    <property type="entry name" value="PDZ"/>
</dbReference>
<evidence type="ECO:0000256" key="8">
    <source>
        <dbReference type="ARBA" id="ARBA00051784"/>
    </source>
</evidence>
<evidence type="ECO:0000256" key="10">
    <source>
        <dbReference type="ARBA" id="ARBA00066637"/>
    </source>
</evidence>
<organism evidence="16 17">
    <name type="scientific">Aerosakkonema funiforme FACHB-1375</name>
    <dbReference type="NCBI Taxonomy" id="2949571"/>
    <lineage>
        <taxon>Bacteria</taxon>
        <taxon>Bacillati</taxon>
        <taxon>Cyanobacteriota</taxon>
        <taxon>Cyanophyceae</taxon>
        <taxon>Oscillatoriophycideae</taxon>
        <taxon>Aerosakkonematales</taxon>
        <taxon>Aerosakkonemataceae</taxon>
        <taxon>Aerosakkonema</taxon>
    </lineage>
</organism>
<keyword evidence="3 13" id="KW-0645">Protease</keyword>
<dbReference type="Gene3D" id="3.30.750.44">
    <property type="match status" value="1"/>
</dbReference>
<dbReference type="Gene3D" id="3.90.226.10">
    <property type="entry name" value="2-enoyl-CoA Hydratase, Chain A, domain 1"/>
    <property type="match status" value="1"/>
</dbReference>
<feature type="chain" id="PRO_5037839642" description="Carboxyl-terminal-processing protease" evidence="14">
    <location>
        <begin position="30"/>
        <end position="411"/>
    </location>
</feature>
<dbReference type="GO" id="GO:0031979">
    <property type="term" value="C:plasma membrane-derived thylakoid lumen"/>
    <property type="evidence" value="ECO:0007669"/>
    <property type="project" value="UniProtKB-SubCell"/>
</dbReference>
<dbReference type="Gene3D" id="2.30.42.10">
    <property type="match status" value="1"/>
</dbReference>
<evidence type="ECO:0000256" key="7">
    <source>
        <dbReference type="ARBA" id="ARBA00023078"/>
    </source>
</evidence>
<reference evidence="16" key="1">
    <citation type="journal article" date="2015" name="ISME J.">
        <title>Draft Genome Sequence of Streptomyces incarnatus NRRL8089, which Produces the Nucleoside Antibiotic Sinefungin.</title>
        <authorList>
            <person name="Oshima K."/>
            <person name="Hattori M."/>
            <person name="Shimizu H."/>
            <person name="Fukuda K."/>
            <person name="Nemoto M."/>
            <person name="Inagaki K."/>
            <person name="Tamura T."/>
        </authorList>
    </citation>
    <scope>NUCLEOTIDE SEQUENCE</scope>
    <source>
        <strain evidence="16">FACHB-1375</strain>
    </source>
</reference>
<evidence type="ECO:0000256" key="3">
    <source>
        <dbReference type="ARBA" id="ARBA00022670"/>
    </source>
</evidence>
<dbReference type="InterPro" id="IPR036034">
    <property type="entry name" value="PDZ_sf"/>
</dbReference>
<name>A0A926V964_9CYAN</name>
<dbReference type="GO" id="GO:0006508">
    <property type="term" value="P:proteolysis"/>
    <property type="evidence" value="ECO:0007669"/>
    <property type="project" value="UniProtKB-KW"/>
</dbReference>
<dbReference type="SUPFAM" id="SSF50156">
    <property type="entry name" value="PDZ domain-like"/>
    <property type="match status" value="1"/>
</dbReference>
<comment type="function">
    <text evidence="9">Cleavage of the 16 C-terminal residues from the D1 precursor of photosystem II (PSII). This proteolytic processing is necessary to allow the light-driven assembly of the oxygen-evolving cluster (a tetranuclear manganese), which is responsible for photosynthetic water oxidation.</text>
</comment>
<keyword evidence="6 13" id="KW-0720">Serine protease</keyword>
<keyword evidence="7" id="KW-0793">Thylakoid</keyword>
<evidence type="ECO:0000256" key="2">
    <source>
        <dbReference type="ARBA" id="ARBA00009179"/>
    </source>
</evidence>
<accession>A0A926V964</accession>
<comment type="subcellular location">
    <subcellularLocation>
        <location evidence="1">Cellular thylakoid lumen</location>
    </subcellularLocation>
</comment>
<dbReference type="GO" id="GO:0030288">
    <property type="term" value="C:outer membrane-bounded periplasmic space"/>
    <property type="evidence" value="ECO:0007669"/>
    <property type="project" value="TreeGrafter"/>
</dbReference>
<keyword evidence="5 13" id="KW-0378">Hydrolase</keyword>
<evidence type="ECO:0000313" key="16">
    <source>
        <dbReference type="EMBL" id="MBD2179596.1"/>
    </source>
</evidence>
<evidence type="ECO:0000256" key="4">
    <source>
        <dbReference type="ARBA" id="ARBA00022729"/>
    </source>
</evidence>
<dbReference type="CDD" id="cd06782">
    <property type="entry name" value="cpPDZ_CPP-like"/>
    <property type="match status" value="1"/>
</dbReference>
<evidence type="ECO:0000256" key="1">
    <source>
        <dbReference type="ARBA" id="ARBA00004518"/>
    </source>
</evidence>
<feature type="domain" description="PDZ" evidence="15">
    <location>
        <begin position="100"/>
        <end position="170"/>
    </location>
</feature>
<dbReference type="Proteomes" id="UP000641646">
    <property type="component" value="Unassembled WGS sequence"/>
</dbReference>
<evidence type="ECO:0000256" key="14">
    <source>
        <dbReference type="SAM" id="SignalP"/>
    </source>
</evidence>
<evidence type="ECO:0000256" key="6">
    <source>
        <dbReference type="ARBA" id="ARBA00022825"/>
    </source>
</evidence>
<dbReference type="EC" id="3.4.21.102" evidence="10"/>
<dbReference type="PANTHER" id="PTHR32060:SF30">
    <property type="entry name" value="CARBOXY-TERMINAL PROCESSING PROTEASE CTPA"/>
    <property type="match status" value="1"/>
</dbReference>
<evidence type="ECO:0000259" key="15">
    <source>
        <dbReference type="PROSITE" id="PS50106"/>
    </source>
</evidence>